<dbReference type="eggNOG" id="arCOG01478">
    <property type="taxonomic scope" value="Archaea"/>
</dbReference>
<dbReference type="GO" id="GO:0008324">
    <property type="term" value="F:monoatomic cation transmembrane transporter activity"/>
    <property type="evidence" value="ECO:0007669"/>
    <property type="project" value="InterPro"/>
</dbReference>
<proteinExistence type="predicted"/>
<dbReference type="NCBIfam" id="TIGR01297">
    <property type="entry name" value="CDF"/>
    <property type="match status" value="1"/>
</dbReference>
<keyword evidence="4 6" id="KW-1133">Transmembrane helix</keyword>
<comment type="subcellular location">
    <subcellularLocation>
        <location evidence="1">Membrane</location>
        <topology evidence="1">Multi-pass membrane protein</topology>
    </subcellularLocation>
</comment>
<dbReference type="SUPFAM" id="SSF161111">
    <property type="entry name" value="Cation efflux protein transmembrane domain-like"/>
    <property type="match status" value="1"/>
</dbReference>
<dbReference type="RefSeq" id="WP_012350776.1">
    <property type="nucleotide sequence ID" value="NC_010525.1"/>
</dbReference>
<dbReference type="Pfam" id="PF01545">
    <property type="entry name" value="Cation_efflux"/>
    <property type="match status" value="1"/>
</dbReference>
<dbReference type="KEGG" id="tne:Tneu_1432"/>
<dbReference type="OrthoDB" id="8907at2157"/>
<evidence type="ECO:0000256" key="6">
    <source>
        <dbReference type="SAM" id="Phobius"/>
    </source>
</evidence>
<dbReference type="AlphaFoldDB" id="B1Y9C8"/>
<feature type="transmembrane region" description="Helical" evidence="6">
    <location>
        <begin position="44"/>
        <end position="64"/>
    </location>
</feature>
<name>B1Y9C8_PYRNV</name>
<dbReference type="HOGENOM" id="CLU_076277_0_0_2"/>
<organism evidence="8 9">
    <name type="scientific">Pyrobaculum neutrophilum (strain DSM 2338 / JCM 9278 / NBRC 100436 / V24Sta)</name>
    <name type="common">Thermoproteus neutrophilus</name>
    <dbReference type="NCBI Taxonomy" id="444157"/>
    <lineage>
        <taxon>Archaea</taxon>
        <taxon>Thermoproteota</taxon>
        <taxon>Thermoprotei</taxon>
        <taxon>Thermoproteales</taxon>
        <taxon>Thermoproteaceae</taxon>
        <taxon>Pyrobaculum</taxon>
    </lineage>
</organism>
<evidence type="ECO:0000313" key="8">
    <source>
        <dbReference type="EMBL" id="ACB40357.1"/>
    </source>
</evidence>
<evidence type="ECO:0000256" key="3">
    <source>
        <dbReference type="ARBA" id="ARBA00022692"/>
    </source>
</evidence>
<accession>B1Y9C8</accession>
<evidence type="ECO:0000256" key="2">
    <source>
        <dbReference type="ARBA" id="ARBA00022448"/>
    </source>
</evidence>
<keyword evidence="5 6" id="KW-0472">Membrane</keyword>
<dbReference type="InterPro" id="IPR036837">
    <property type="entry name" value="Cation_efflux_CTD_sf"/>
</dbReference>
<sequence length="293" mass="32541">MNPSVRLWLASLYLFVMGTISLAYTMVELLLGVMYGSLLVTSDAFHGFMDSAIAYVSGFGLYYASRRGRSFPWEIYRLESLLTLLSAFAVLGFYTYLLATSVRLSGEPTPLWMTTLLLAGGGLTYLMYLWERHNYNTLRLEIIKADALHAKIDTALSAASAAAVVVSNLLHLTVAEVAAVFVIYGYVLYELVKLSKEAMYGILGALYKDPDLEEKIKEGLAELGRPVIVKIRRAGSFLVVYALVAVSPDMTVGRLHALRTRAIRAISKMHPLIVHVDIKIVPKYKRGREGRHA</sequence>
<keyword evidence="3 6" id="KW-0812">Transmembrane</keyword>
<dbReference type="Proteomes" id="UP000001694">
    <property type="component" value="Chromosome"/>
</dbReference>
<dbReference type="InterPro" id="IPR058533">
    <property type="entry name" value="Cation_efflux_TM"/>
</dbReference>
<feature type="domain" description="Cation efflux protein transmembrane" evidence="7">
    <location>
        <begin position="14"/>
        <end position="202"/>
    </location>
</feature>
<gene>
    <name evidence="8" type="ordered locus">Tneu_1432</name>
</gene>
<dbReference type="EMBL" id="CP001014">
    <property type="protein sequence ID" value="ACB40357.1"/>
    <property type="molecule type" value="Genomic_DNA"/>
</dbReference>
<feature type="transmembrane region" description="Helical" evidence="6">
    <location>
        <begin position="111"/>
        <end position="130"/>
    </location>
</feature>
<dbReference type="InterPro" id="IPR002524">
    <property type="entry name" value="Cation_efflux"/>
</dbReference>
<evidence type="ECO:0000256" key="5">
    <source>
        <dbReference type="ARBA" id="ARBA00023136"/>
    </source>
</evidence>
<feature type="transmembrane region" description="Helical" evidence="6">
    <location>
        <begin position="76"/>
        <end position="99"/>
    </location>
</feature>
<evidence type="ECO:0000256" key="4">
    <source>
        <dbReference type="ARBA" id="ARBA00022989"/>
    </source>
</evidence>
<dbReference type="STRING" id="444157.Tneu_1432"/>
<protein>
    <submittedName>
        <fullName evidence="8">Cation diffusion facilitator family transporter</fullName>
    </submittedName>
</protein>
<dbReference type="GeneID" id="6164506"/>
<feature type="transmembrane region" description="Helical" evidence="6">
    <location>
        <begin position="12"/>
        <end position="38"/>
    </location>
</feature>
<keyword evidence="2" id="KW-0813">Transport</keyword>
<dbReference type="SUPFAM" id="SSF160240">
    <property type="entry name" value="Cation efflux protein cytoplasmic domain-like"/>
    <property type="match status" value="1"/>
</dbReference>
<dbReference type="InterPro" id="IPR050291">
    <property type="entry name" value="CDF_Transporter"/>
</dbReference>
<evidence type="ECO:0000313" key="9">
    <source>
        <dbReference type="Proteomes" id="UP000001694"/>
    </source>
</evidence>
<dbReference type="InterPro" id="IPR027469">
    <property type="entry name" value="Cation_efflux_TMD_sf"/>
</dbReference>
<evidence type="ECO:0000259" key="7">
    <source>
        <dbReference type="Pfam" id="PF01545"/>
    </source>
</evidence>
<dbReference type="PANTHER" id="PTHR43840:SF30">
    <property type="entry name" value="TRANSPORT PROTEIN, HYPOTHETICAL"/>
    <property type="match status" value="1"/>
</dbReference>
<evidence type="ECO:0000256" key="1">
    <source>
        <dbReference type="ARBA" id="ARBA00004141"/>
    </source>
</evidence>
<dbReference type="Gene3D" id="3.30.70.1350">
    <property type="entry name" value="Cation efflux protein, cytoplasmic domain"/>
    <property type="match status" value="1"/>
</dbReference>
<reference evidence="8" key="1">
    <citation type="submission" date="2008-03" db="EMBL/GenBank/DDBJ databases">
        <title>Complete sequence of Thermoproteus neutrophilus V24Sta.</title>
        <authorList>
            <consortium name="US DOE Joint Genome Institute"/>
            <person name="Copeland A."/>
            <person name="Lucas S."/>
            <person name="Lapidus A."/>
            <person name="Glavina del Rio T."/>
            <person name="Dalin E."/>
            <person name="Tice H."/>
            <person name="Bruce D."/>
            <person name="Goodwin L."/>
            <person name="Pitluck S."/>
            <person name="Sims D."/>
            <person name="Brettin T."/>
            <person name="Detter J.C."/>
            <person name="Han C."/>
            <person name="Kuske C.R."/>
            <person name="Schmutz J."/>
            <person name="Larimer F."/>
            <person name="Land M."/>
            <person name="Hauser L."/>
            <person name="Kyrpides N."/>
            <person name="Mikhailova N."/>
            <person name="Biddle J.F."/>
            <person name="Zhang Z."/>
            <person name="Fitz-Gibbon S.T."/>
            <person name="Lowe T.M."/>
            <person name="Saltikov C."/>
            <person name="House C.H."/>
            <person name="Richardson P."/>
        </authorList>
    </citation>
    <scope>NUCLEOTIDE SEQUENCE [LARGE SCALE GENOMIC DNA]</scope>
    <source>
        <strain evidence="8">V24Sta</strain>
    </source>
</reference>
<dbReference type="Gene3D" id="1.20.1510.10">
    <property type="entry name" value="Cation efflux protein transmembrane domain"/>
    <property type="match status" value="1"/>
</dbReference>
<dbReference type="PANTHER" id="PTHR43840">
    <property type="entry name" value="MITOCHONDRIAL METAL TRANSPORTER 1-RELATED"/>
    <property type="match status" value="1"/>
</dbReference>
<feature type="transmembrane region" description="Helical" evidence="6">
    <location>
        <begin position="169"/>
        <end position="189"/>
    </location>
</feature>
<dbReference type="GO" id="GO:0016020">
    <property type="term" value="C:membrane"/>
    <property type="evidence" value="ECO:0007669"/>
    <property type="project" value="UniProtKB-SubCell"/>
</dbReference>
<keyword evidence="9" id="KW-1185">Reference proteome</keyword>